<evidence type="ECO:0000259" key="1">
    <source>
        <dbReference type="PROSITE" id="PS51094"/>
    </source>
</evidence>
<name>B8KR88_9GAMM</name>
<proteinExistence type="predicted"/>
<dbReference type="STRING" id="565045.NOR51B_1911"/>
<dbReference type="HOGENOM" id="CLU_072531_5_2_6"/>
<dbReference type="Gene3D" id="3.40.930.10">
    <property type="entry name" value="Mannitol-specific EII, Chain A"/>
    <property type="match status" value="1"/>
</dbReference>
<organism evidence="2 3">
    <name type="scientific">Luminiphilus syltensis NOR5-1B</name>
    <dbReference type="NCBI Taxonomy" id="565045"/>
    <lineage>
        <taxon>Bacteria</taxon>
        <taxon>Pseudomonadati</taxon>
        <taxon>Pseudomonadota</taxon>
        <taxon>Gammaproteobacteria</taxon>
        <taxon>Cellvibrionales</taxon>
        <taxon>Halieaceae</taxon>
        <taxon>Luminiphilus</taxon>
    </lineage>
</organism>
<dbReference type="CDD" id="cd00211">
    <property type="entry name" value="PTS_IIA_fru"/>
    <property type="match status" value="1"/>
</dbReference>
<reference evidence="3" key="1">
    <citation type="journal article" date="2013" name="BMC Microbiol.">
        <title>Taxonomy and evolution of bacteriochlorophyll a-containing members of the OM60/NOR5 clade of marine gammaproteobacteria: description of Luminiphilus syltensis gen. nov., sp. nov., reclassification of Haliea rubra as Pseudohaliea rubra gen. nov., comb. nov., and emendation of Chromatocurvus halotolerans.</title>
        <authorList>
            <person name="Spring S."/>
            <person name="Riedel T."/>
            <person name="Sproer C."/>
            <person name="Yan S."/>
            <person name="Harder J."/>
            <person name="Fuchs B.M."/>
        </authorList>
    </citation>
    <scope>NUCLEOTIDE SEQUENCE [LARGE SCALE GENOMIC DNA]</scope>
    <source>
        <strain evidence="3">NOR51-B</strain>
    </source>
</reference>
<keyword evidence="3" id="KW-1185">Reference proteome</keyword>
<dbReference type="Pfam" id="PF00359">
    <property type="entry name" value="PTS_EIIA_2"/>
    <property type="match status" value="1"/>
</dbReference>
<dbReference type="EMBL" id="DS999411">
    <property type="protein sequence ID" value="EED35963.1"/>
    <property type="molecule type" value="Genomic_DNA"/>
</dbReference>
<dbReference type="InterPro" id="IPR016152">
    <property type="entry name" value="PTrfase/Anion_transptr"/>
</dbReference>
<dbReference type="InterPro" id="IPR051541">
    <property type="entry name" value="PTS_SugarTrans_NitroReg"/>
</dbReference>
<gene>
    <name evidence="2" type="primary">ptsN</name>
    <name evidence="2" type="ORF">NOR51B_1911</name>
</gene>
<dbReference type="Proteomes" id="UP000004699">
    <property type="component" value="Unassembled WGS sequence"/>
</dbReference>
<dbReference type="PROSITE" id="PS00372">
    <property type="entry name" value="PTS_EIIA_TYPE_2_HIS"/>
    <property type="match status" value="1"/>
</dbReference>
<accession>B8KR88</accession>
<keyword evidence="2" id="KW-0808">Transferase</keyword>
<feature type="domain" description="PTS EIIA type-2" evidence="1">
    <location>
        <begin position="1"/>
        <end position="138"/>
    </location>
</feature>
<dbReference type="PROSITE" id="PS51094">
    <property type="entry name" value="PTS_EIIA_TYPE_2"/>
    <property type="match status" value="1"/>
</dbReference>
<dbReference type="InterPro" id="IPR002178">
    <property type="entry name" value="PTS_EIIA_type-2_dom"/>
</dbReference>
<dbReference type="eggNOG" id="COG1762">
    <property type="taxonomic scope" value="Bacteria"/>
</dbReference>
<protein>
    <submittedName>
        <fullName evidence="2">Phosphotransferase system, nitrogen regulatory IIA protein</fullName>
        <ecNumber evidence="2">2.7.1.69</ecNumber>
    </submittedName>
</protein>
<dbReference type="GO" id="GO:0016740">
    <property type="term" value="F:transferase activity"/>
    <property type="evidence" value="ECO:0007669"/>
    <property type="project" value="UniProtKB-KW"/>
</dbReference>
<sequence length="140" mass="15123">MWRVEVSSKKRIFELAAEQIAEVEPDLSDDDIYTQLLAREKLGTTGLGQGVAIPHCRVEGCAQPLGCLITLDQAIPFDAPDNVPVDLLFVLLVPLEATQEHLDILAELAGRFSDPAYCSALRNAHSSADLLDSAVHSEAA</sequence>
<dbReference type="PANTHER" id="PTHR47738">
    <property type="entry name" value="PTS SYSTEM FRUCTOSE-LIKE EIIA COMPONENT-RELATED"/>
    <property type="match status" value="1"/>
</dbReference>
<dbReference type="EC" id="2.7.1.69" evidence="2"/>
<dbReference type="AlphaFoldDB" id="B8KR88"/>
<dbReference type="GO" id="GO:0030295">
    <property type="term" value="F:protein kinase activator activity"/>
    <property type="evidence" value="ECO:0007669"/>
    <property type="project" value="TreeGrafter"/>
</dbReference>
<evidence type="ECO:0000313" key="3">
    <source>
        <dbReference type="Proteomes" id="UP000004699"/>
    </source>
</evidence>
<evidence type="ECO:0000313" key="2">
    <source>
        <dbReference type="EMBL" id="EED35963.1"/>
    </source>
</evidence>
<dbReference type="SUPFAM" id="SSF55804">
    <property type="entry name" value="Phoshotransferase/anion transport protein"/>
    <property type="match status" value="1"/>
</dbReference>
<dbReference type="PANTHER" id="PTHR47738:SF1">
    <property type="entry name" value="NITROGEN REGULATORY PROTEIN"/>
    <property type="match status" value="1"/>
</dbReference>